<dbReference type="SUPFAM" id="SSF46689">
    <property type="entry name" value="Homeodomain-like"/>
    <property type="match status" value="6"/>
</dbReference>
<feature type="DNA-binding region" description="Homeobox" evidence="3">
    <location>
        <begin position="306"/>
        <end position="365"/>
    </location>
</feature>
<dbReference type="InterPro" id="IPR009057">
    <property type="entry name" value="Homeodomain-like_sf"/>
</dbReference>
<gene>
    <name evidence="6" type="ORF">TBIB3V08_LOCUS1275</name>
</gene>
<dbReference type="InterPro" id="IPR001356">
    <property type="entry name" value="HD"/>
</dbReference>
<feature type="DNA-binding region" description="Homeobox" evidence="3">
    <location>
        <begin position="541"/>
        <end position="600"/>
    </location>
</feature>
<evidence type="ECO:0000256" key="4">
    <source>
        <dbReference type="RuleBase" id="RU000682"/>
    </source>
</evidence>
<dbReference type="AlphaFoldDB" id="A0A7R9ERF0"/>
<keyword evidence="3 4" id="KW-0238">DNA-binding</keyword>
<feature type="domain" description="Homeobox" evidence="5">
    <location>
        <begin position="304"/>
        <end position="364"/>
    </location>
</feature>
<dbReference type="GO" id="GO:0005634">
    <property type="term" value="C:nucleus"/>
    <property type="evidence" value="ECO:0007669"/>
    <property type="project" value="UniProtKB-SubCell"/>
</dbReference>
<evidence type="ECO:0000256" key="2">
    <source>
        <dbReference type="ARBA" id="ARBA00023242"/>
    </source>
</evidence>
<dbReference type="PANTHER" id="PTHR24341:SF6">
    <property type="entry name" value="HOMEOBOX PROTEIN INVECTED"/>
    <property type="match status" value="1"/>
</dbReference>
<dbReference type="PANTHER" id="PTHR24341">
    <property type="entry name" value="HOMEOBOX PROTEIN ENGRAILED"/>
    <property type="match status" value="1"/>
</dbReference>
<proteinExistence type="predicted"/>
<keyword evidence="3 4" id="KW-0371">Homeobox</keyword>
<name>A0A7R9ERF0_9NEOP</name>
<accession>A0A7R9ERF0</accession>
<dbReference type="EMBL" id="OD564505">
    <property type="protein sequence ID" value="CAD7438689.1"/>
    <property type="molecule type" value="Genomic_DNA"/>
</dbReference>
<evidence type="ECO:0000259" key="5">
    <source>
        <dbReference type="PROSITE" id="PS50071"/>
    </source>
</evidence>
<dbReference type="Pfam" id="PF00046">
    <property type="entry name" value="Homeodomain"/>
    <property type="match status" value="6"/>
</dbReference>
<dbReference type="Gene3D" id="1.10.10.60">
    <property type="entry name" value="Homeodomain-like"/>
    <property type="match status" value="6"/>
</dbReference>
<dbReference type="PROSITE" id="PS50071">
    <property type="entry name" value="HOMEOBOX_2"/>
    <property type="match status" value="6"/>
</dbReference>
<organism evidence="6">
    <name type="scientific">Timema bartmani</name>
    <dbReference type="NCBI Taxonomy" id="61472"/>
    <lineage>
        <taxon>Eukaryota</taxon>
        <taxon>Metazoa</taxon>
        <taxon>Ecdysozoa</taxon>
        <taxon>Arthropoda</taxon>
        <taxon>Hexapoda</taxon>
        <taxon>Insecta</taxon>
        <taxon>Pterygota</taxon>
        <taxon>Neoptera</taxon>
        <taxon>Polyneoptera</taxon>
        <taxon>Phasmatodea</taxon>
        <taxon>Timematodea</taxon>
        <taxon>Timematoidea</taxon>
        <taxon>Timematidae</taxon>
        <taxon>Timema</taxon>
    </lineage>
</organism>
<feature type="domain" description="Homeobox" evidence="5">
    <location>
        <begin position="539"/>
        <end position="599"/>
    </location>
</feature>
<feature type="DNA-binding region" description="Homeobox" evidence="3">
    <location>
        <begin position="601"/>
        <end position="660"/>
    </location>
</feature>
<comment type="subcellular location">
    <subcellularLocation>
        <location evidence="1 3 4">Nucleus</location>
    </subcellularLocation>
</comment>
<keyword evidence="2 3" id="KW-0539">Nucleus</keyword>
<feature type="domain" description="Homeobox" evidence="5">
    <location>
        <begin position="242"/>
        <end position="302"/>
    </location>
</feature>
<evidence type="ECO:0000256" key="1">
    <source>
        <dbReference type="ARBA" id="ARBA00004123"/>
    </source>
</evidence>
<evidence type="ECO:0000256" key="3">
    <source>
        <dbReference type="PROSITE-ProRule" id="PRU00108"/>
    </source>
</evidence>
<dbReference type="CDD" id="cd00086">
    <property type="entry name" value="homeodomain"/>
    <property type="match status" value="5"/>
</dbReference>
<dbReference type="SMART" id="SM00389">
    <property type="entry name" value="HOX"/>
    <property type="match status" value="6"/>
</dbReference>
<dbReference type="GO" id="GO:0003677">
    <property type="term" value="F:DNA binding"/>
    <property type="evidence" value="ECO:0007669"/>
    <property type="project" value="UniProtKB-UniRule"/>
</dbReference>
<feature type="DNA-binding region" description="Homeobox" evidence="3">
    <location>
        <begin position="244"/>
        <end position="303"/>
    </location>
</feature>
<feature type="DNA-binding region" description="Homeobox" evidence="3">
    <location>
        <begin position="374"/>
        <end position="433"/>
    </location>
</feature>
<feature type="domain" description="Homeobox" evidence="5">
    <location>
        <begin position="372"/>
        <end position="432"/>
    </location>
</feature>
<feature type="domain" description="Homeobox" evidence="5">
    <location>
        <begin position="599"/>
        <end position="659"/>
    </location>
</feature>
<reference evidence="6" key="1">
    <citation type="submission" date="2020-11" db="EMBL/GenBank/DDBJ databases">
        <authorList>
            <person name="Tran Van P."/>
        </authorList>
    </citation>
    <scope>NUCLEOTIDE SEQUENCE</scope>
</reference>
<dbReference type="GO" id="GO:0006357">
    <property type="term" value="P:regulation of transcription by RNA polymerase II"/>
    <property type="evidence" value="ECO:0007669"/>
    <property type="project" value="TreeGrafter"/>
</dbReference>
<dbReference type="InterPro" id="IPR050720">
    <property type="entry name" value="Engrailed_Homeobox_TFs"/>
</dbReference>
<sequence>MMFWQRESLWNRMMFRQRESRWDRMMFRQRESRWDRMMFWQRESRWDRMMFWQRESLWDRMMFWQRESRWDRMMFWQPKRLNIKVMKLTPPYCRPHQMGALINSAADHNHPDTGSQHTTLKKGVLDSQGMEHAQSDLRQGRHMTRRGCDNDDSIKCLDDSDSGDGEAEASWFRNINIRVEENPEQIKTLYEGCLEPSPMPQTYTCEQMTIHRTYLSKSQSTCRRQGPNGGIEAEENTLSNIGTNNVSTDTFTDEQMVILKWEFEENHFPPATRIKKLSERLRLPESRVEGWFIRKRSEGAVTRSRGKRKKTDLNRRQLRRLKEEFQSHSYPSFEHFNKLSQELRLSEVRVYLWFVAQQHKLQDQTNCGKMTRSWSRAKLNLTSEQINCLERSFSQDPRPTVQQCGLLAQTLGVSQIGVARWFNNRHKNLKEQIGANIPAEFDETLFSEHQLERLNQEFLKSPQLYPDQCRKLAKDLRLSRTSVYQWFYDKRKLFSSQTIDIPITVDDQHSGGGLATVKPQDLSGQISTTDRILDQIPKKRTSRARLFFSKEQVEYLNKEFSTNKTPSRERIQDLSYQLCVSEGRVYDWFKYRRNKIPKPNQPVKKESINAEQLRRLMVEFVEDCYAFQYRRERIALDLGLSEFKVNSWFKYMRQKMQKTNLSCGDQVAREQFVRKVSTGQKSRESINHQTEYLDRQLDARGSVLDKEMNRLRDIERTVNSLGSNAGANGCVAPPDISEYLIPSISLCSSPETVGPDLLTEPPAPIEALYSLGTNAGADGRVAPPDISEYLIPSITLCSSP</sequence>
<evidence type="ECO:0000313" key="6">
    <source>
        <dbReference type="EMBL" id="CAD7438689.1"/>
    </source>
</evidence>
<protein>
    <recommendedName>
        <fullName evidence="5">Homeobox domain-containing protein</fullName>
    </recommendedName>
</protein>
<feature type="DNA-binding region" description="Homeobox" evidence="3">
    <location>
        <begin position="446"/>
        <end position="498"/>
    </location>
</feature>
<feature type="domain" description="Homeobox" evidence="5">
    <location>
        <begin position="444"/>
        <end position="497"/>
    </location>
</feature>